<organism evidence="2 3">
    <name type="scientific">Tetrapyrgos nigripes</name>
    <dbReference type="NCBI Taxonomy" id="182062"/>
    <lineage>
        <taxon>Eukaryota</taxon>
        <taxon>Fungi</taxon>
        <taxon>Dikarya</taxon>
        <taxon>Basidiomycota</taxon>
        <taxon>Agaricomycotina</taxon>
        <taxon>Agaricomycetes</taxon>
        <taxon>Agaricomycetidae</taxon>
        <taxon>Agaricales</taxon>
        <taxon>Marasmiineae</taxon>
        <taxon>Marasmiaceae</taxon>
        <taxon>Tetrapyrgos</taxon>
    </lineage>
</organism>
<feature type="region of interest" description="Disordered" evidence="1">
    <location>
        <begin position="1"/>
        <end position="35"/>
    </location>
</feature>
<evidence type="ECO:0000256" key="1">
    <source>
        <dbReference type="SAM" id="MobiDB-lite"/>
    </source>
</evidence>
<sequence>MSLLRGWRDKSERSNEALARNASSGPHKNDIDRPSKSKVAVDTLLSTLEIVADAVPIPGAKLVVQTAIRLVEMCQEVRTSLEEVDELRERIRGLSGVVVQALSGKPLEDITDSLRRDIEQLQRPSPPRMLLQRMVPNVLCKSKISSGCPKMGK</sequence>
<dbReference type="EMBL" id="JAACJM010000071">
    <property type="protein sequence ID" value="KAF5351305.1"/>
    <property type="molecule type" value="Genomic_DNA"/>
</dbReference>
<proteinExistence type="predicted"/>
<dbReference type="AlphaFoldDB" id="A0A8H5D0D2"/>
<name>A0A8H5D0D2_9AGAR</name>
<evidence type="ECO:0000313" key="3">
    <source>
        <dbReference type="Proteomes" id="UP000559256"/>
    </source>
</evidence>
<feature type="compositionally biased region" description="Basic and acidic residues" evidence="1">
    <location>
        <begin position="1"/>
        <end position="15"/>
    </location>
</feature>
<reference evidence="2 3" key="1">
    <citation type="journal article" date="2020" name="ISME J.">
        <title>Uncovering the hidden diversity of litter-decomposition mechanisms in mushroom-forming fungi.</title>
        <authorList>
            <person name="Floudas D."/>
            <person name="Bentzer J."/>
            <person name="Ahren D."/>
            <person name="Johansson T."/>
            <person name="Persson P."/>
            <person name="Tunlid A."/>
        </authorList>
    </citation>
    <scope>NUCLEOTIDE SEQUENCE [LARGE SCALE GENOMIC DNA]</scope>
    <source>
        <strain evidence="2 3">CBS 291.85</strain>
    </source>
</reference>
<evidence type="ECO:0000313" key="2">
    <source>
        <dbReference type="EMBL" id="KAF5351305.1"/>
    </source>
</evidence>
<keyword evidence="3" id="KW-1185">Reference proteome</keyword>
<dbReference type="Proteomes" id="UP000559256">
    <property type="component" value="Unassembled WGS sequence"/>
</dbReference>
<gene>
    <name evidence="2" type="ORF">D9758_008070</name>
</gene>
<accession>A0A8H5D0D2</accession>
<comment type="caution">
    <text evidence="2">The sequence shown here is derived from an EMBL/GenBank/DDBJ whole genome shotgun (WGS) entry which is preliminary data.</text>
</comment>
<protein>
    <submittedName>
        <fullName evidence="2">Uncharacterized protein</fullName>
    </submittedName>
</protein>